<feature type="domain" description="Solute-binding protein family 3/N-terminal" evidence="1">
    <location>
        <begin position="13"/>
        <end position="70"/>
    </location>
</feature>
<dbReference type="EMBL" id="ADNY01000031">
    <property type="protein sequence ID" value="EFG55468.1"/>
    <property type="molecule type" value="Genomic_DNA"/>
</dbReference>
<dbReference type="Proteomes" id="UP000004069">
    <property type="component" value="Unassembled WGS sequence"/>
</dbReference>
<keyword evidence="3" id="KW-1185">Reference proteome</keyword>
<evidence type="ECO:0000259" key="1">
    <source>
        <dbReference type="Pfam" id="PF00497"/>
    </source>
</evidence>
<dbReference type="Pfam" id="PF00497">
    <property type="entry name" value="SBP_bac_3"/>
    <property type="match status" value="1"/>
</dbReference>
<dbReference type="STRING" id="83683.B1745_06150"/>
<dbReference type="eggNOG" id="COG0834">
    <property type="taxonomic scope" value="Bacteria"/>
</dbReference>
<dbReference type="InterPro" id="IPR001638">
    <property type="entry name" value="Solute-binding_3/MltF_N"/>
</dbReference>
<dbReference type="SUPFAM" id="SSF53850">
    <property type="entry name" value="Periplasmic binding protein-like II"/>
    <property type="match status" value="1"/>
</dbReference>
<gene>
    <name evidence="2" type="ORF">HMPREF0493_0863</name>
</gene>
<protein>
    <recommendedName>
        <fullName evidence="1">Solute-binding protein family 3/N-terminal domain-containing protein</fullName>
    </recommendedName>
</protein>
<evidence type="ECO:0000313" key="2">
    <source>
        <dbReference type="EMBL" id="EFG55468.1"/>
    </source>
</evidence>
<dbReference type="AlphaFoldDB" id="D4YTK2"/>
<accession>D4YTK2</accession>
<proteinExistence type="predicted"/>
<reference evidence="2 3" key="1">
    <citation type="submission" date="2010-04" db="EMBL/GenBank/DDBJ databases">
        <authorList>
            <person name="Muzny D."/>
            <person name="Qin X."/>
            <person name="Deng J."/>
            <person name="Jiang H."/>
            <person name="Liu Y."/>
            <person name="Qu J."/>
            <person name="Song X.-Z."/>
            <person name="Zhang L."/>
            <person name="Thornton R."/>
            <person name="Coyle M."/>
            <person name="Francisco L."/>
            <person name="Jackson L."/>
            <person name="Javaid M."/>
            <person name="Korchina V."/>
            <person name="Kovar C."/>
            <person name="Mata R."/>
            <person name="Mathew T."/>
            <person name="Ngo R."/>
            <person name="Nguyen L."/>
            <person name="Nguyen N."/>
            <person name="Okwuonu G."/>
            <person name="Ongeri F."/>
            <person name="Pham C."/>
            <person name="Simmons D."/>
            <person name="Wilczek-Boney K."/>
            <person name="Hale W."/>
            <person name="Jakkamsetti A."/>
            <person name="Pham P."/>
            <person name="Ruth R."/>
            <person name="San Lucas F."/>
            <person name="Warren J."/>
            <person name="Zhang J."/>
            <person name="Zhao Z."/>
            <person name="Zhou C."/>
            <person name="Zhu D."/>
            <person name="Lee S."/>
            <person name="Bess C."/>
            <person name="Blankenburg K."/>
            <person name="Forbes L."/>
            <person name="Fu Q."/>
            <person name="Gubbala S."/>
            <person name="Hirani K."/>
            <person name="Jayaseelan J.C."/>
            <person name="Lara F."/>
            <person name="Munidasa M."/>
            <person name="Palculict T."/>
            <person name="Patil S."/>
            <person name="Pu L.-L."/>
            <person name="Saada N."/>
            <person name="Tang L."/>
            <person name="Weissenberger G."/>
            <person name="Zhu Y."/>
            <person name="Hemphill L."/>
            <person name="Shang Y."/>
            <person name="Youmans B."/>
            <person name="Ayvaz T."/>
            <person name="Ross M."/>
            <person name="Santibanez J."/>
            <person name="Aqrawi P."/>
            <person name="Gross S."/>
            <person name="Joshi V."/>
            <person name="Fowler G."/>
            <person name="Nazareth L."/>
            <person name="Reid J."/>
            <person name="Worley K."/>
            <person name="Petrosino J."/>
            <person name="Highlander S."/>
            <person name="Gibbs R."/>
        </authorList>
    </citation>
    <scope>NUCLEOTIDE SEQUENCE [LARGE SCALE GENOMIC DNA]</scope>
    <source>
        <strain evidence="2 3">DSM 11664</strain>
    </source>
</reference>
<comment type="caution">
    <text evidence="2">The sequence shown here is derived from an EMBL/GenBank/DDBJ whole genome shotgun (WGS) entry which is preliminary data.</text>
</comment>
<evidence type="ECO:0000313" key="3">
    <source>
        <dbReference type="Proteomes" id="UP000004069"/>
    </source>
</evidence>
<sequence>MLDEVYANYYVAHMANKNEYRIIENPKVPADLFAVGMRKGDKTLRQKINAGLKKLQKNGKLEQLNEKWFGRKSNYLGK</sequence>
<dbReference type="Gene3D" id="3.40.190.10">
    <property type="entry name" value="Periplasmic binding protein-like II"/>
    <property type="match status" value="2"/>
</dbReference>
<organism evidence="2 3">
    <name type="scientific">Lactobacillus amylolyticus DSM 11664</name>
    <dbReference type="NCBI Taxonomy" id="585524"/>
    <lineage>
        <taxon>Bacteria</taxon>
        <taxon>Bacillati</taxon>
        <taxon>Bacillota</taxon>
        <taxon>Bacilli</taxon>
        <taxon>Lactobacillales</taxon>
        <taxon>Lactobacillaceae</taxon>
        <taxon>Lactobacillus</taxon>
    </lineage>
</organism>
<name>D4YTK2_9LACO</name>
<dbReference type="PATRIC" id="fig|585524.9.peg.466"/>